<organism evidence="5 6">
    <name type="scientific">Candidatus Marimicrobium litorale</name>
    <dbReference type="NCBI Taxonomy" id="2518991"/>
    <lineage>
        <taxon>Bacteria</taxon>
        <taxon>Pseudomonadati</taxon>
        <taxon>Pseudomonadota</taxon>
        <taxon>Gammaproteobacteria</taxon>
        <taxon>Cellvibrionales</taxon>
        <taxon>Halieaceae</taxon>
        <taxon>Marimicrobium</taxon>
    </lineage>
</organism>
<evidence type="ECO:0000313" key="5">
    <source>
        <dbReference type="EMBL" id="MCX2979009.1"/>
    </source>
</evidence>
<gene>
    <name evidence="5" type="ORF">EYC82_16820</name>
</gene>
<comment type="caution">
    <text evidence="5">The sequence shown here is derived from an EMBL/GenBank/DDBJ whole genome shotgun (WGS) entry which is preliminary data.</text>
</comment>
<evidence type="ECO:0008006" key="7">
    <source>
        <dbReference type="Google" id="ProtNLM"/>
    </source>
</evidence>
<evidence type="ECO:0000256" key="1">
    <source>
        <dbReference type="ARBA" id="ARBA00006538"/>
    </source>
</evidence>
<evidence type="ECO:0000259" key="4">
    <source>
        <dbReference type="Pfam" id="PF13622"/>
    </source>
</evidence>
<dbReference type="CDD" id="cd03444">
    <property type="entry name" value="Thioesterase_II_repeat1"/>
    <property type="match status" value="1"/>
</dbReference>
<dbReference type="Pfam" id="PF13622">
    <property type="entry name" value="4HBT_3"/>
    <property type="match status" value="1"/>
</dbReference>
<dbReference type="InterPro" id="IPR042171">
    <property type="entry name" value="Acyl-CoA_hotdog"/>
</dbReference>
<accession>A0ABT3TAE4</accession>
<keyword evidence="6" id="KW-1185">Reference proteome</keyword>
<evidence type="ECO:0000256" key="2">
    <source>
        <dbReference type="ARBA" id="ARBA00022801"/>
    </source>
</evidence>
<name>A0ABT3TAE4_9GAMM</name>
<sequence>MTEDFDFICALQPERIDELRFRGITPPLNIPTIYGGQLMAQVMHSAAQTLDNPRPAHYLQASFIASGDPTKPLDFEVRKLRDGKSTSNRQVEVSQAGTTLLAAALSFQTISEGYSHQVPMPAVDRPETLLATGDHEMQFSDDDNAPFPFWIVVCPPTSGGREPYSSVWTKPRFNAAEDSLLQQMLFAFVSDASILQAALQPHSLTWEDPGLAIATMNHSLWFHRSLNINDWHLMHSVSPSTHDGRAFATANTFSDQGNLVATIAQEGILRRRPSQ</sequence>
<dbReference type="EMBL" id="SHNO01000002">
    <property type="protein sequence ID" value="MCX2979009.1"/>
    <property type="molecule type" value="Genomic_DNA"/>
</dbReference>
<dbReference type="SUPFAM" id="SSF54637">
    <property type="entry name" value="Thioesterase/thiol ester dehydrase-isomerase"/>
    <property type="match status" value="2"/>
</dbReference>
<evidence type="ECO:0000313" key="6">
    <source>
        <dbReference type="Proteomes" id="UP001143304"/>
    </source>
</evidence>
<dbReference type="Proteomes" id="UP001143304">
    <property type="component" value="Unassembled WGS sequence"/>
</dbReference>
<dbReference type="RefSeq" id="WP_279250794.1">
    <property type="nucleotide sequence ID" value="NZ_SHNO01000002.1"/>
</dbReference>
<keyword evidence="2" id="KW-0378">Hydrolase</keyword>
<dbReference type="CDD" id="cd03445">
    <property type="entry name" value="Thioesterase_II_repeat2"/>
    <property type="match status" value="1"/>
</dbReference>
<dbReference type="PANTHER" id="PTHR11066:SF34">
    <property type="entry name" value="ACYL-COENZYME A THIOESTERASE 8"/>
    <property type="match status" value="1"/>
</dbReference>
<comment type="similarity">
    <text evidence="1">Belongs to the C/M/P thioester hydrolase family.</text>
</comment>
<reference evidence="5" key="1">
    <citation type="submission" date="2019-02" db="EMBL/GenBank/DDBJ databases">
        <authorList>
            <person name="Li S.-H."/>
        </authorList>
    </citation>
    <scope>NUCLEOTIDE SEQUENCE</scope>
    <source>
        <strain evidence="5">IMCC11814</strain>
    </source>
</reference>
<dbReference type="InterPro" id="IPR003703">
    <property type="entry name" value="Acyl_CoA_thio"/>
</dbReference>
<proteinExistence type="inferred from homology"/>
<dbReference type="Pfam" id="PF02551">
    <property type="entry name" value="Acyl_CoA_thio"/>
    <property type="match status" value="1"/>
</dbReference>
<dbReference type="InterPro" id="IPR049449">
    <property type="entry name" value="TesB_ACOT8-like_N"/>
</dbReference>
<feature type="domain" description="Acyl-CoA thioesterase 2 C-terminal" evidence="3">
    <location>
        <begin position="162"/>
        <end position="267"/>
    </location>
</feature>
<protein>
    <recommendedName>
        <fullName evidence="7">Acyl-CoA thioesterase II</fullName>
    </recommendedName>
</protein>
<dbReference type="InterPro" id="IPR025652">
    <property type="entry name" value="TesB_C"/>
</dbReference>
<dbReference type="Gene3D" id="2.40.160.210">
    <property type="entry name" value="Acyl-CoA thioesterase, double hotdog domain"/>
    <property type="match status" value="1"/>
</dbReference>
<evidence type="ECO:0000259" key="3">
    <source>
        <dbReference type="Pfam" id="PF02551"/>
    </source>
</evidence>
<dbReference type="PANTHER" id="PTHR11066">
    <property type="entry name" value="ACYL-COA THIOESTERASE"/>
    <property type="match status" value="1"/>
</dbReference>
<feature type="domain" description="Acyl-CoA thioesterase-like N-terminal HotDog" evidence="4">
    <location>
        <begin position="31"/>
        <end position="107"/>
    </location>
</feature>
<dbReference type="InterPro" id="IPR029069">
    <property type="entry name" value="HotDog_dom_sf"/>
</dbReference>